<keyword evidence="3" id="KW-1185">Reference proteome</keyword>
<feature type="domain" description="BTB" evidence="1">
    <location>
        <begin position="19"/>
        <end position="91"/>
    </location>
</feature>
<dbReference type="Gene3D" id="3.30.710.10">
    <property type="entry name" value="Potassium Channel Kv1.1, Chain A"/>
    <property type="match status" value="1"/>
</dbReference>
<evidence type="ECO:0000313" key="2">
    <source>
        <dbReference type="EMBL" id="KAJ3038456.1"/>
    </source>
</evidence>
<protein>
    <recommendedName>
        <fullName evidence="1">BTB domain-containing protein</fullName>
    </recommendedName>
</protein>
<dbReference type="SUPFAM" id="SSF54695">
    <property type="entry name" value="POZ domain"/>
    <property type="match status" value="1"/>
</dbReference>
<dbReference type="CDD" id="cd18186">
    <property type="entry name" value="BTB_POZ_ZBTB_KLHL-like"/>
    <property type="match status" value="1"/>
</dbReference>
<reference evidence="2" key="1">
    <citation type="submission" date="2020-05" db="EMBL/GenBank/DDBJ databases">
        <title>Phylogenomic resolution of chytrid fungi.</title>
        <authorList>
            <person name="Stajich J.E."/>
            <person name="Amses K."/>
            <person name="Simmons R."/>
            <person name="Seto K."/>
            <person name="Myers J."/>
            <person name="Bonds A."/>
            <person name="Quandt C.A."/>
            <person name="Barry K."/>
            <person name="Liu P."/>
            <person name="Grigoriev I."/>
            <person name="Longcore J.E."/>
            <person name="James T.Y."/>
        </authorList>
    </citation>
    <scope>NUCLEOTIDE SEQUENCE</scope>
    <source>
        <strain evidence="2">JEL0318</strain>
    </source>
</reference>
<dbReference type="Proteomes" id="UP001212841">
    <property type="component" value="Unassembled WGS sequence"/>
</dbReference>
<dbReference type="SMART" id="SM00225">
    <property type="entry name" value="BTB"/>
    <property type="match status" value="1"/>
</dbReference>
<dbReference type="Pfam" id="PF00651">
    <property type="entry name" value="BTB"/>
    <property type="match status" value="1"/>
</dbReference>
<sequence>MVRAPFPPNDRFLSKHQYSDVILELESLPISVIIPAHRLILPASSDFFRSKFDFDQRSRPFADNQPTKCIIEGFSESCARAMLEFMYTQQIVHHMPRFLNLKVQIISLCEVYQVSGMHEYIAPYILQHISPENAVKILETGHKFRAMSDALARGACEVFEGQLDAAFGERGVH</sequence>
<gene>
    <name evidence="2" type="ORF">HK097_003165</name>
</gene>
<name>A0AAD5SA31_9FUNG</name>
<organism evidence="2 3">
    <name type="scientific">Rhizophlyctis rosea</name>
    <dbReference type="NCBI Taxonomy" id="64517"/>
    <lineage>
        <taxon>Eukaryota</taxon>
        <taxon>Fungi</taxon>
        <taxon>Fungi incertae sedis</taxon>
        <taxon>Chytridiomycota</taxon>
        <taxon>Chytridiomycota incertae sedis</taxon>
        <taxon>Chytridiomycetes</taxon>
        <taxon>Rhizophlyctidales</taxon>
        <taxon>Rhizophlyctidaceae</taxon>
        <taxon>Rhizophlyctis</taxon>
    </lineage>
</organism>
<accession>A0AAD5SA31</accession>
<dbReference type="InterPro" id="IPR011333">
    <property type="entry name" value="SKP1/BTB/POZ_sf"/>
</dbReference>
<dbReference type="PROSITE" id="PS50097">
    <property type="entry name" value="BTB"/>
    <property type="match status" value="1"/>
</dbReference>
<dbReference type="PANTHER" id="PTHR24413">
    <property type="entry name" value="SPECKLE-TYPE POZ PROTEIN"/>
    <property type="match status" value="1"/>
</dbReference>
<proteinExistence type="predicted"/>
<dbReference type="AlphaFoldDB" id="A0AAD5SA31"/>
<evidence type="ECO:0000259" key="1">
    <source>
        <dbReference type="PROSITE" id="PS50097"/>
    </source>
</evidence>
<evidence type="ECO:0000313" key="3">
    <source>
        <dbReference type="Proteomes" id="UP001212841"/>
    </source>
</evidence>
<dbReference type="EMBL" id="JADGJD010001729">
    <property type="protein sequence ID" value="KAJ3038456.1"/>
    <property type="molecule type" value="Genomic_DNA"/>
</dbReference>
<comment type="caution">
    <text evidence="2">The sequence shown here is derived from an EMBL/GenBank/DDBJ whole genome shotgun (WGS) entry which is preliminary data.</text>
</comment>
<dbReference type="InterPro" id="IPR000210">
    <property type="entry name" value="BTB/POZ_dom"/>
</dbReference>